<dbReference type="RefSeq" id="WP_262992986.1">
    <property type="nucleotide sequence ID" value="NZ_JAOTJC010000006.1"/>
</dbReference>
<dbReference type="EMBL" id="JAOTJC010000006">
    <property type="protein sequence ID" value="MCU7554309.1"/>
    <property type="molecule type" value="Genomic_DNA"/>
</dbReference>
<name>A0ABT2VQX2_9ALTE</name>
<feature type="transmembrane region" description="Helical" evidence="1">
    <location>
        <begin position="144"/>
        <end position="165"/>
    </location>
</feature>
<keyword evidence="1" id="KW-1133">Transmembrane helix</keyword>
<keyword evidence="1" id="KW-0812">Transmembrane</keyword>
<feature type="transmembrane region" description="Helical" evidence="1">
    <location>
        <begin position="20"/>
        <end position="47"/>
    </location>
</feature>
<dbReference type="Proteomes" id="UP001209257">
    <property type="component" value="Unassembled WGS sequence"/>
</dbReference>
<keyword evidence="1" id="KW-0472">Membrane</keyword>
<evidence type="ECO:0000313" key="2">
    <source>
        <dbReference type="EMBL" id="MCU7554309.1"/>
    </source>
</evidence>
<sequence>MPEMTATSCRQLVNFIWFQTIWLLVIFFQYEYLWVVGLLLFAFFVVCHEPRRDGVLVILLALLGLTTDSVLTIAGVFEFPAPEYGLLIPWWLVALWAAFAATLRHSLRYFRSRWLLAILGGAVFGPVSYAAGARLGAVAFGYELTTTLLILASVWAVVFPLSVWLSQWVESTAMINRLSSKT</sequence>
<feature type="transmembrane region" description="Helical" evidence="1">
    <location>
        <begin position="54"/>
        <end position="76"/>
    </location>
</feature>
<gene>
    <name evidence="2" type="ORF">OCL06_06835</name>
</gene>
<evidence type="ECO:0000313" key="3">
    <source>
        <dbReference type="Proteomes" id="UP001209257"/>
    </source>
</evidence>
<comment type="caution">
    <text evidence="2">The sequence shown here is derived from an EMBL/GenBank/DDBJ whole genome shotgun (WGS) entry which is preliminary data.</text>
</comment>
<accession>A0ABT2VQX2</accession>
<keyword evidence="3" id="KW-1185">Reference proteome</keyword>
<reference evidence="3" key="1">
    <citation type="submission" date="2023-07" db="EMBL/GenBank/DDBJ databases">
        <title>Study on multiphase classification of strain Alteromonas salexigens isolated from the Yellow Sea.</title>
        <authorList>
            <person name="Sun L."/>
        </authorList>
    </citation>
    <scope>NUCLEOTIDE SEQUENCE [LARGE SCALE GENOMIC DNA]</scope>
    <source>
        <strain evidence="3">ASW11-19</strain>
    </source>
</reference>
<protein>
    <submittedName>
        <fullName evidence="2">DUF2878 domain-containing protein</fullName>
    </submittedName>
</protein>
<dbReference type="InterPro" id="IPR021306">
    <property type="entry name" value="DUF2878"/>
</dbReference>
<proteinExistence type="predicted"/>
<feature type="transmembrane region" description="Helical" evidence="1">
    <location>
        <begin position="88"/>
        <end position="107"/>
    </location>
</feature>
<feature type="transmembrane region" description="Helical" evidence="1">
    <location>
        <begin position="114"/>
        <end position="132"/>
    </location>
</feature>
<evidence type="ECO:0000256" key="1">
    <source>
        <dbReference type="SAM" id="Phobius"/>
    </source>
</evidence>
<dbReference type="Pfam" id="PF11086">
    <property type="entry name" value="DUF2878"/>
    <property type="match status" value="1"/>
</dbReference>
<organism evidence="2 3">
    <name type="scientific">Alteromonas salexigens</name>
    <dbReference type="NCBI Taxonomy" id="2982530"/>
    <lineage>
        <taxon>Bacteria</taxon>
        <taxon>Pseudomonadati</taxon>
        <taxon>Pseudomonadota</taxon>
        <taxon>Gammaproteobacteria</taxon>
        <taxon>Alteromonadales</taxon>
        <taxon>Alteromonadaceae</taxon>
        <taxon>Alteromonas/Salinimonas group</taxon>
        <taxon>Alteromonas</taxon>
    </lineage>
</organism>